<evidence type="ECO:0000313" key="4">
    <source>
        <dbReference type="Proteomes" id="UP000193240"/>
    </source>
</evidence>
<gene>
    <name evidence="3" type="ORF">B5807_03847</name>
</gene>
<keyword evidence="2" id="KW-0472">Membrane</keyword>
<keyword evidence="2" id="KW-1133">Transmembrane helix</keyword>
<evidence type="ECO:0000256" key="1">
    <source>
        <dbReference type="SAM" id="MobiDB-lite"/>
    </source>
</evidence>
<dbReference type="InParanoid" id="A0A1Y2M7R3"/>
<evidence type="ECO:0000313" key="3">
    <source>
        <dbReference type="EMBL" id="OSS52120.1"/>
    </source>
</evidence>
<reference evidence="3 4" key="1">
    <citation type="journal article" date="2017" name="Genome Announc.">
        <title>Genome sequence of the saprophytic ascomycete Epicoccum nigrum ICMP 19927 strain isolated from New Zealand.</title>
        <authorList>
            <person name="Fokin M."/>
            <person name="Fleetwood D."/>
            <person name="Weir B.S."/>
            <person name="Villas-Boas S.G."/>
        </authorList>
    </citation>
    <scope>NUCLEOTIDE SEQUENCE [LARGE SCALE GENOMIC DNA]</scope>
    <source>
        <strain evidence="3 4">ICMP 19927</strain>
    </source>
</reference>
<protein>
    <submittedName>
        <fullName evidence="3">Uncharacterized protein</fullName>
    </submittedName>
</protein>
<dbReference type="EMBL" id="KZ107840">
    <property type="protein sequence ID" value="OSS52120.1"/>
    <property type="molecule type" value="Genomic_DNA"/>
</dbReference>
<accession>A0A1Y2M7R3</accession>
<dbReference type="Proteomes" id="UP000193240">
    <property type="component" value="Unassembled WGS sequence"/>
</dbReference>
<feature type="compositionally biased region" description="Basic and acidic residues" evidence="1">
    <location>
        <begin position="349"/>
        <end position="360"/>
    </location>
</feature>
<feature type="transmembrane region" description="Helical" evidence="2">
    <location>
        <begin position="243"/>
        <end position="263"/>
    </location>
</feature>
<keyword evidence="4" id="KW-1185">Reference proteome</keyword>
<feature type="transmembrane region" description="Helical" evidence="2">
    <location>
        <begin position="50"/>
        <end position="72"/>
    </location>
</feature>
<feature type="transmembrane region" description="Helical" evidence="2">
    <location>
        <begin position="115"/>
        <end position="134"/>
    </location>
</feature>
<feature type="transmembrane region" description="Helical" evidence="2">
    <location>
        <begin position="155"/>
        <end position="173"/>
    </location>
</feature>
<feature type="region of interest" description="Disordered" evidence="1">
    <location>
        <begin position="303"/>
        <end position="360"/>
    </location>
</feature>
<sequence length="360" mass="39710">MDKITPRTQAFASTVMSVFKRRNDVSANDMSANASPPPYVLSRRCRFERLLSLVTLTLLLMLSIPALAFKAYSYSFIESNMEMGFYLVNEQTGEAEQDALVAALPLHLFRVPEKLVLVVAMISILLSMLHLIFVACDWKACMRTQTRAFRRNATILHTINATLVMAALVALFVSHEQSSVFQPDLIPNAPNAVSPSGYRYFRYDSGLFDLETWTCELTVPKAVGDARHDYQAQCNIEVAGRTVFVPLFLVALAVAGVSVWSLVTGQKQGYQNETIYTKDVDLETGDGSEGGKQVQVEEVELADMQRSERQRDGRLSKIEEGGEEAEEAGKQSPTTAEVVETGILPAQPKDAEVKKADGAS</sequence>
<proteinExistence type="predicted"/>
<name>A0A1Y2M7R3_EPING</name>
<feature type="compositionally biased region" description="Basic and acidic residues" evidence="1">
    <location>
        <begin position="303"/>
        <end position="320"/>
    </location>
</feature>
<dbReference type="OMA" id="EDNRMTG"/>
<organism evidence="3 4">
    <name type="scientific">Epicoccum nigrum</name>
    <name type="common">Soil fungus</name>
    <name type="synonym">Epicoccum purpurascens</name>
    <dbReference type="NCBI Taxonomy" id="105696"/>
    <lineage>
        <taxon>Eukaryota</taxon>
        <taxon>Fungi</taxon>
        <taxon>Dikarya</taxon>
        <taxon>Ascomycota</taxon>
        <taxon>Pezizomycotina</taxon>
        <taxon>Dothideomycetes</taxon>
        <taxon>Pleosporomycetidae</taxon>
        <taxon>Pleosporales</taxon>
        <taxon>Pleosporineae</taxon>
        <taxon>Didymellaceae</taxon>
        <taxon>Epicoccum</taxon>
    </lineage>
</organism>
<dbReference type="AlphaFoldDB" id="A0A1Y2M7R3"/>
<keyword evidence="2" id="KW-0812">Transmembrane</keyword>
<evidence type="ECO:0000256" key="2">
    <source>
        <dbReference type="SAM" id="Phobius"/>
    </source>
</evidence>